<name>A0ABR1QXY7_9PEZI</name>
<comment type="caution">
    <text evidence="1">The sequence shown here is derived from an EMBL/GenBank/DDBJ whole genome shotgun (WGS) entry which is preliminary data.</text>
</comment>
<protein>
    <submittedName>
        <fullName evidence="1">Uncharacterized protein</fullName>
    </submittedName>
</protein>
<reference evidence="1 2" key="1">
    <citation type="submission" date="2023-01" db="EMBL/GenBank/DDBJ databases">
        <title>Analysis of 21 Apiospora genomes using comparative genomics revels a genus with tremendous synthesis potential of carbohydrate active enzymes and secondary metabolites.</title>
        <authorList>
            <person name="Sorensen T."/>
        </authorList>
    </citation>
    <scope>NUCLEOTIDE SEQUENCE [LARGE SCALE GENOMIC DNA]</scope>
    <source>
        <strain evidence="1 2">CBS 24483</strain>
    </source>
</reference>
<accession>A0ABR1QXY7</accession>
<dbReference type="EMBL" id="JAQQWE010000001">
    <property type="protein sequence ID" value="KAK7967551.1"/>
    <property type="molecule type" value="Genomic_DNA"/>
</dbReference>
<dbReference type="GeneID" id="92071112"/>
<evidence type="ECO:0000313" key="1">
    <source>
        <dbReference type="EMBL" id="KAK7967551.1"/>
    </source>
</evidence>
<evidence type="ECO:0000313" key="2">
    <source>
        <dbReference type="Proteomes" id="UP001391051"/>
    </source>
</evidence>
<keyword evidence="2" id="KW-1185">Reference proteome</keyword>
<dbReference type="Proteomes" id="UP001391051">
    <property type="component" value="Unassembled WGS sequence"/>
</dbReference>
<proteinExistence type="predicted"/>
<gene>
    <name evidence="1" type="ORF">PG986_001828</name>
</gene>
<dbReference type="RefSeq" id="XP_066706943.1">
    <property type="nucleotide sequence ID" value="XM_066838050.1"/>
</dbReference>
<sequence length="81" mass="8318">MAAMSSSSEATRSAVHPRSGVSMAGHWAAYQLGLTHGIAPEAVSAVRAEASRAALSQVVVVADAAVGVFATFCRRNRHPNG</sequence>
<organism evidence="1 2">
    <name type="scientific">Apiospora aurea</name>
    <dbReference type="NCBI Taxonomy" id="335848"/>
    <lineage>
        <taxon>Eukaryota</taxon>
        <taxon>Fungi</taxon>
        <taxon>Dikarya</taxon>
        <taxon>Ascomycota</taxon>
        <taxon>Pezizomycotina</taxon>
        <taxon>Sordariomycetes</taxon>
        <taxon>Xylariomycetidae</taxon>
        <taxon>Amphisphaeriales</taxon>
        <taxon>Apiosporaceae</taxon>
        <taxon>Apiospora</taxon>
    </lineage>
</organism>